<keyword evidence="16 18" id="KW-0456">Lyase</keyword>
<evidence type="ECO:0000256" key="7">
    <source>
        <dbReference type="ARBA" id="ARBA00013031"/>
    </source>
</evidence>
<evidence type="ECO:0000313" key="21">
    <source>
        <dbReference type="EMBL" id="PVZ68278.1"/>
    </source>
</evidence>
<dbReference type="InterPro" id="IPR050071">
    <property type="entry name" value="Dehydroquinate_synthase"/>
</dbReference>
<evidence type="ECO:0000256" key="14">
    <source>
        <dbReference type="ARBA" id="ARBA00023027"/>
    </source>
</evidence>
<evidence type="ECO:0000313" key="22">
    <source>
        <dbReference type="Proteomes" id="UP000244906"/>
    </source>
</evidence>
<name>A0A2V1GWF5_9GAMM</name>
<keyword evidence="12 18" id="KW-0547">Nucleotide-binding</keyword>
<dbReference type="PANTHER" id="PTHR43622:SF7">
    <property type="entry name" value="3-DEHYDROQUINATE SYNTHASE, CHLOROPLASTIC"/>
    <property type="match status" value="1"/>
</dbReference>
<evidence type="ECO:0000256" key="12">
    <source>
        <dbReference type="ARBA" id="ARBA00022741"/>
    </source>
</evidence>
<comment type="pathway">
    <text evidence="5 18">Metabolic intermediate biosynthesis; chorismate biosynthesis; chorismate from D-erythrose 4-phosphate and phosphoenolpyruvate: step 2/7.</text>
</comment>
<evidence type="ECO:0000259" key="19">
    <source>
        <dbReference type="Pfam" id="PF01761"/>
    </source>
</evidence>
<dbReference type="HAMAP" id="MF_00110">
    <property type="entry name" value="DHQ_synthase"/>
    <property type="match status" value="1"/>
</dbReference>
<keyword evidence="10 18" id="KW-0028">Amino-acid biosynthesis</keyword>
<comment type="cofactor">
    <cofactor evidence="2 18">
        <name>NAD(+)</name>
        <dbReference type="ChEBI" id="CHEBI:57540"/>
    </cofactor>
</comment>
<dbReference type="InterPro" id="IPR030960">
    <property type="entry name" value="DHQS/DOIS_N"/>
</dbReference>
<dbReference type="Gene3D" id="3.40.50.1970">
    <property type="match status" value="1"/>
</dbReference>
<feature type="binding site" evidence="18">
    <location>
        <begin position="127"/>
        <end position="128"/>
    </location>
    <ligand>
        <name>NAD(+)</name>
        <dbReference type="ChEBI" id="CHEBI:57540"/>
    </ligand>
</feature>
<keyword evidence="9 18" id="KW-0963">Cytoplasm</keyword>
<dbReference type="FunFam" id="3.40.50.1970:FF:000001">
    <property type="entry name" value="3-dehydroquinate synthase"/>
    <property type="match status" value="1"/>
</dbReference>
<dbReference type="GO" id="GO:0005737">
    <property type="term" value="C:cytoplasm"/>
    <property type="evidence" value="ECO:0007669"/>
    <property type="project" value="UniProtKB-SubCell"/>
</dbReference>
<feature type="binding site" evidence="18">
    <location>
        <position position="149"/>
    </location>
    <ligand>
        <name>NAD(+)</name>
        <dbReference type="ChEBI" id="CHEBI:57540"/>
    </ligand>
</feature>
<keyword evidence="14 18" id="KW-0520">NAD</keyword>
<dbReference type="GO" id="GO:0009423">
    <property type="term" value="P:chorismate biosynthetic process"/>
    <property type="evidence" value="ECO:0007669"/>
    <property type="project" value="UniProtKB-UniRule"/>
</dbReference>
<comment type="similarity">
    <text evidence="6 18">Belongs to the sugar phosphate cyclases superfamily. Dehydroquinate synthase family.</text>
</comment>
<feature type="domain" description="3-dehydroquinate synthase N-terminal" evidence="19">
    <location>
        <begin position="65"/>
        <end position="177"/>
    </location>
</feature>
<gene>
    <name evidence="18" type="primary">aroB</name>
    <name evidence="21" type="ORF">DC094_13385</name>
</gene>
<evidence type="ECO:0000256" key="13">
    <source>
        <dbReference type="ARBA" id="ARBA00022833"/>
    </source>
</evidence>
<evidence type="ECO:0000256" key="9">
    <source>
        <dbReference type="ARBA" id="ARBA00022490"/>
    </source>
</evidence>
<dbReference type="CDD" id="cd08195">
    <property type="entry name" value="DHQS"/>
    <property type="match status" value="1"/>
</dbReference>
<evidence type="ECO:0000256" key="3">
    <source>
        <dbReference type="ARBA" id="ARBA00003485"/>
    </source>
</evidence>
<comment type="function">
    <text evidence="3 18">Catalyzes the conversion of 3-deoxy-D-arabino-heptulosonate 7-phosphate (DAHP) to dehydroquinate (DHQ).</text>
</comment>
<sequence>MTLDVNLGERSYPIHIGTELLNNAELVESLVIDRQVLIITNDTIAPLYLRATEKLLSSAGTLSSLILPDGEAFKNLTTLNQVFDRLLTLGYSRNCILVALGGGVIGDMTGYAAASYQRGVDFIQIPTTLLAQVDSSVGGKTGVNHPLGKNMIGAFHQPRLVLADMNSLKTLPDREYAAGLAEVVKYGILGDSEFFSWLEVNAEKLLARDPVLLAQAVERCCQNKATIVAEDEKESGKRALLNLGHTFGHAIEAHMGYGRWLHGEAVSAGMVMAVDLAQRLGWLTEQDVSRVRQLLLVMQLPVEGPAEMAVDDYLPRMAVDKKNLDGRLRLILPRSIGCCEMVSTVDHQLLCETLRSCSATR</sequence>
<dbReference type="FunFam" id="1.20.1090.10:FF:000002">
    <property type="entry name" value="3-dehydroquinate synthase"/>
    <property type="match status" value="1"/>
</dbReference>
<comment type="cofactor">
    <cofactor evidence="18">
        <name>Co(2+)</name>
        <dbReference type="ChEBI" id="CHEBI:48828"/>
    </cofactor>
    <cofactor evidence="18">
        <name>Zn(2+)</name>
        <dbReference type="ChEBI" id="CHEBI:29105"/>
    </cofactor>
    <text evidence="18">Binds 1 divalent metal cation per subunit. Can use either Co(2+) or Zn(2+).</text>
</comment>
<comment type="subcellular location">
    <subcellularLocation>
        <location evidence="4 18">Cytoplasm</location>
    </subcellularLocation>
</comment>
<dbReference type="UniPathway" id="UPA00053">
    <property type="reaction ID" value="UER00085"/>
</dbReference>
<dbReference type="OrthoDB" id="9806583at2"/>
<comment type="caution">
    <text evidence="21">The sequence shown here is derived from an EMBL/GenBank/DDBJ whole genome shotgun (WGS) entry which is preliminary data.</text>
</comment>
<evidence type="ECO:0000256" key="17">
    <source>
        <dbReference type="ARBA" id="ARBA00023285"/>
    </source>
</evidence>
<dbReference type="GO" id="GO:0008652">
    <property type="term" value="P:amino acid biosynthetic process"/>
    <property type="evidence" value="ECO:0007669"/>
    <property type="project" value="UniProtKB-KW"/>
</dbReference>
<evidence type="ECO:0000256" key="10">
    <source>
        <dbReference type="ARBA" id="ARBA00022605"/>
    </source>
</evidence>
<evidence type="ECO:0000256" key="4">
    <source>
        <dbReference type="ARBA" id="ARBA00004496"/>
    </source>
</evidence>
<keyword evidence="15 18" id="KW-0057">Aromatic amino acid biosynthesis</keyword>
<evidence type="ECO:0000256" key="2">
    <source>
        <dbReference type="ARBA" id="ARBA00001911"/>
    </source>
</evidence>
<feature type="binding site" evidence="18">
    <location>
        <position position="245"/>
    </location>
    <ligand>
        <name>Zn(2+)</name>
        <dbReference type="ChEBI" id="CHEBI:29105"/>
    </ligand>
</feature>
<evidence type="ECO:0000256" key="15">
    <source>
        <dbReference type="ARBA" id="ARBA00023141"/>
    </source>
</evidence>
<dbReference type="GO" id="GO:0046872">
    <property type="term" value="F:metal ion binding"/>
    <property type="evidence" value="ECO:0007669"/>
    <property type="project" value="UniProtKB-KW"/>
</dbReference>
<evidence type="ECO:0000256" key="1">
    <source>
        <dbReference type="ARBA" id="ARBA00001393"/>
    </source>
</evidence>
<evidence type="ECO:0000256" key="6">
    <source>
        <dbReference type="ARBA" id="ARBA00005412"/>
    </source>
</evidence>
<dbReference type="InterPro" id="IPR030963">
    <property type="entry name" value="DHQ_synth_fam"/>
</dbReference>
<feature type="domain" description="3-dehydroquinate synthase C-terminal" evidence="20">
    <location>
        <begin position="179"/>
        <end position="323"/>
    </location>
</feature>
<dbReference type="EMBL" id="QDDL01000005">
    <property type="protein sequence ID" value="PVZ68278.1"/>
    <property type="molecule type" value="Genomic_DNA"/>
</dbReference>
<dbReference type="GO" id="GO:0003856">
    <property type="term" value="F:3-dehydroquinate synthase activity"/>
    <property type="evidence" value="ECO:0007669"/>
    <property type="project" value="UniProtKB-UniRule"/>
</dbReference>
<evidence type="ECO:0000256" key="11">
    <source>
        <dbReference type="ARBA" id="ARBA00022723"/>
    </source>
</evidence>
<evidence type="ECO:0000259" key="20">
    <source>
        <dbReference type="Pfam" id="PF24621"/>
    </source>
</evidence>
<dbReference type="Gene3D" id="1.20.1090.10">
    <property type="entry name" value="Dehydroquinate synthase-like - alpha domain"/>
    <property type="match status" value="1"/>
</dbReference>
<feature type="binding site" evidence="18">
    <location>
        <begin position="103"/>
        <end position="107"/>
    </location>
    <ligand>
        <name>NAD(+)</name>
        <dbReference type="ChEBI" id="CHEBI:57540"/>
    </ligand>
</feature>
<reference evidence="21 22" key="1">
    <citation type="submission" date="2018-04" db="EMBL/GenBank/DDBJ databases">
        <title>Thalassorhabdus spongiae gen. nov., sp. nov., isolated from a marine sponge in South-West Iceland.</title>
        <authorList>
            <person name="Knobloch S."/>
            <person name="Daussin A."/>
            <person name="Johannsson R."/>
            <person name="Marteinsson V.T."/>
        </authorList>
    </citation>
    <scope>NUCLEOTIDE SEQUENCE [LARGE SCALE GENOMIC DNA]</scope>
    <source>
        <strain evidence="21 22">Hp12</strain>
    </source>
</reference>
<dbReference type="PIRSF" id="PIRSF001455">
    <property type="entry name" value="DHQ_synth"/>
    <property type="match status" value="1"/>
</dbReference>
<dbReference type="NCBIfam" id="TIGR01357">
    <property type="entry name" value="aroB"/>
    <property type="match status" value="1"/>
</dbReference>
<evidence type="ECO:0000256" key="5">
    <source>
        <dbReference type="ARBA" id="ARBA00004661"/>
    </source>
</evidence>
<keyword evidence="17 18" id="KW-0170">Cobalt</keyword>
<feature type="binding site" evidence="18">
    <location>
        <begin position="69"/>
        <end position="74"/>
    </location>
    <ligand>
        <name>NAD(+)</name>
        <dbReference type="ChEBI" id="CHEBI:57540"/>
    </ligand>
</feature>
<protein>
    <recommendedName>
        <fullName evidence="8 18">3-dehydroquinate synthase</fullName>
        <shortName evidence="18">DHQS</shortName>
        <ecNumber evidence="7 18">4.2.3.4</ecNumber>
    </recommendedName>
</protein>
<keyword evidence="11 18" id="KW-0479">Metal-binding</keyword>
<keyword evidence="13 18" id="KW-0862">Zinc</keyword>
<dbReference type="GO" id="GO:0000166">
    <property type="term" value="F:nucleotide binding"/>
    <property type="evidence" value="ECO:0007669"/>
    <property type="project" value="UniProtKB-KW"/>
</dbReference>
<evidence type="ECO:0000256" key="8">
    <source>
        <dbReference type="ARBA" id="ARBA00017684"/>
    </source>
</evidence>
<dbReference type="RefSeq" id="WP_116687607.1">
    <property type="nucleotide sequence ID" value="NZ_CAWNYD010000005.1"/>
</dbReference>
<evidence type="ECO:0000256" key="16">
    <source>
        <dbReference type="ARBA" id="ARBA00023239"/>
    </source>
</evidence>
<keyword evidence="22" id="KW-1185">Reference proteome</keyword>
<comment type="caution">
    <text evidence="18">Lacks conserved residue(s) required for the propagation of feature annotation.</text>
</comment>
<feature type="binding site" evidence="18">
    <location>
        <position position="262"/>
    </location>
    <ligand>
        <name>Zn(2+)</name>
        <dbReference type="ChEBI" id="CHEBI:29105"/>
    </ligand>
</feature>
<dbReference type="PANTHER" id="PTHR43622">
    <property type="entry name" value="3-DEHYDROQUINATE SYNTHASE"/>
    <property type="match status" value="1"/>
</dbReference>
<dbReference type="AlphaFoldDB" id="A0A2V1GWF5"/>
<dbReference type="Pfam" id="PF24621">
    <property type="entry name" value="DHQS_C"/>
    <property type="match status" value="1"/>
</dbReference>
<dbReference type="SUPFAM" id="SSF56796">
    <property type="entry name" value="Dehydroquinate synthase-like"/>
    <property type="match status" value="1"/>
</dbReference>
<dbReference type="GO" id="GO:0009073">
    <property type="term" value="P:aromatic amino acid family biosynthetic process"/>
    <property type="evidence" value="ECO:0007669"/>
    <property type="project" value="UniProtKB-KW"/>
</dbReference>
<dbReference type="Pfam" id="PF01761">
    <property type="entry name" value="DHQ_synthase"/>
    <property type="match status" value="1"/>
</dbReference>
<dbReference type="EC" id="4.2.3.4" evidence="7 18"/>
<evidence type="ECO:0000256" key="18">
    <source>
        <dbReference type="HAMAP-Rule" id="MF_00110"/>
    </source>
</evidence>
<dbReference type="Proteomes" id="UP000244906">
    <property type="component" value="Unassembled WGS sequence"/>
</dbReference>
<dbReference type="InterPro" id="IPR056179">
    <property type="entry name" value="DHQS_C"/>
</dbReference>
<proteinExistence type="inferred from homology"/>
<feature type="binding site" evidence="18">
    <location>
        <position position="182"/>
    </location>
    <ligand>
        <name>Zn(2+)</name>
        <dbReference type="ChEBI" id="CHEBI:29105"/>
    </ligand>
</feature>
<feature type="binding site" evidence="18">
    <location>
        <position position="140"/>
    </location>
    <ligand>
        <name>NAD(+)</name>
        <dbReference type="ChEBI" id="CHEBI:57540"/>
    </ligand>
</feature>
<dbReference type="InterPro" id="IPR016037">
    <property type="entry name" value="DHQ_synth_AroB"/>
</dbReference>
<accession>A0A2V1GWF5</accession>
<organism evidence="21 22">
    <name type="scientific">Pelagibaculum spongiae</name>
    <dbReference type="NCBI Taxonomy" id="2080658"/>
    <lineage>
        <taxon>Bacteria</taxon>
        <taxon>Pseudomonadati</taxon>
        <taxon>Pseudomonadota</taxon>
        <taxon>Gammaproteobacteria</taxon>
        <taxon>Oceanospirillales</taxon>
        <taxon>Pelagibaculum</taxon>
    </lineage>
</organism>
<comment type="catalytic activity">
    <reaction evidence="1 18">
        <text>7-phospho-2-dehydro-3-deoxy-D-arabino-heptonate = 3-dehydroquinate + phosphate</text>
        <dbReference type="Rhea" id="RHEA:21968"/>
        <dbReference type="ChEBI" id="CHEBI:32364"/>
        <dbReference type="ChEBI" id="CHEBI:43474"/>
        <dbReference type="ChEBI" id="CHEBI:58394"/>
        <dbReference type="EC" id="4.2.3.4"/>
    </reaction>
</comment>